<dbReference type="PANTHER" id="PTHR14555">
    <property type="entry name" value="MYELIN-ASSOCIATED OLIGODENDROCYTIC BASIC PROTEIN MOBP -RELATED"/>
    <property type="match status" value="1"/>
</dbReference>
<dbReference type="InterPro" id="IPR051745">
    <property type="entry name" value="Intracell_Transport_Effector"/>
</dbReference>
<dbReference type="ProteomicsDB" id="348820"/>
<keyword evidence="6" id="KW-1185">Reference proteome</keyword>
<sequence>MAHEVDLESFKELERDIILRVLYRDQTVQSTEEERVRKLKSHLQHLRWKGAKSSSQEYKEKCCARCQRALGLLLNRGAVCQGCSHRVCSECRVFLRRTRAWKCTVCFEDSPQRHVTHCESERCHIRSSSVRKDQSSEKTAK</sequence>
<dbReference type="InterPro" id="IPR013083">
    <property type="entry name" value="Znf_RING/FYVE/PHD"/>
</dbReference>
<dbReference type="Bgee" id="ENSMUSG00000041831">
    <property type="expression patterns" value="Expressed in lumbar dorsal root ganglion and 67 other cell types or tissues"/>
</dbReference>
<dbReference type="GO" id="GO:0031267">
    <property type="term" value="F:small GTPase binding"/>
    <property type="evidence" value="ECO:0007669"/>
    <property type="project" value="InterPro"/>
</dbReference>
<proteinExistence type="predicted"/>
<dbReference type="Proteomes" id="UP000000589">
    <property type="component" value="Chromosome 17"/>
</dbReference>
<dbReference type="AGR" id="MGI:1933367"/>
<evidence type="ECO:0000259" key="3">
    <source>
        <dbReference type="PROSITE" id="PS50916"/>
    </source>
</evidence>
<protein>
    <submittedName>
        <fullName evidence="4">Synaptotagmin-like 3</fullName>
    </submittedName>
</protein>
<dbReference type="AlphaFoldDB" id="E0CYJ1"/>
<dbReference type="HOGENOM" id="CLU_119586_2_0_1"/>
<dbReference type="InterPro" id="IPR010911">
    <property type="entry name" value="Rab_BD"/>
</dbReference>
<organism evidence="4 6">
    <name type="scientific">Mus musculus</name>
    <name type="common">Mouse</name>
    <dbReference type="NCBI Taxonomy" id="10090"/>
    <lineage>
        <taxon>Eukaryota</taxon>
        <taxon>Metazoa</taxon>
        <taxon>Chordata</taxon>
        <taxon>Craniata</taxon>
        <taxon>Vertebrata</taxon>
        <taxon>Euteleostomi</taxon>
        <taxon>Mammalia</taxon>
        <taxon>Eutheria</taxon>
        <taxon>Euarchontoglires</taxon>
        <taxon>Glires</taxon>
        <taxon>Rodentia</taxon>
        <taxon>Myomorpha</taxon>
        <taxon>Muroidea</taxon>
        <taxon>Muridae</taxon>
        <taxon>Murinae</taxon>
        <taxon>Mus</taxon>
        <taxon>Mus</taxon>
    </lineage>
</organism>
<dbReference type="VEuPathDB" id="HostDB:ENSMUSG00000041831"/>
<reference evidence="4" key="3">
    <citation type="submission" date="2025-08" db="UniProtKB">
        <authorList>
            <consortium name="Ensembl"/>
        </authorList>
    </citation>
    <scope>IDENTIFICATION</scope>
    <source>
        <strain evidence="4">C57BL/6J</strain>
    </source>
</reference>
<dbReference type="Gene3D" id="3.30.40.10">
    <property type="entry name" value="Zinc/RING finger domain, C3HC4 (zinc finger)"/>
    <property type="match status" value="1"/>
</dbReference>
<feature type="domain" description="RabBD" evidence="3">
    <location>
        <begin position="4"/>
        <end position="105"/>
    </location>
</feature>
<comment type="subcellular location">
    <subcellularLocation>
        <location evidence="1">Cytoplasm</location>
        <location evidence="1">Perinuclear region</location>
    </subcellularLocation>
</comment>
<dbReference type="GeneTree" id="ENSGT00940000160610"/>
<dbReference type="PROSITE" id="PS50916">
    <property type="entry name" value="RABBD"/>
    <property type="match status" value="1"/>
</dbReference>
<dbReference type="InterPro" id="IPR011011">
    <property type="entry name" value="Znf_FYVE_PHD"/>
</dbReference>
<dbReference type="Antibodypedia" id="33442">
    <property type="antibodies" value="107 antibodies from 19 providers"/>
</dbReference>
<dbReference type="PANTHER" id="PTHR14555:SF6">
    <property type="entry name" value="RAB EFFECTOR MYRIP"/>
    <property type="match status" value="1"/>
</dbReference>
<dbReference type="Pfam" id="PF02318">
    <property type="entry name" value="FYVE_2"/>
    <property type="match status" value="1"/>
</dbReference>
<dbReference type="SMR" id="E0CYJ1"/>
<dbReference type="GO" id="GO:0006886">
    <property type="term" value="P:intracellular protein transport"/>
    <property type="evidence" value="ECO:0007669"/>
    <property type="project" value="InterPro"/>
</dbReference>
<evidence type="ECO:0000256" key="1">
    <source>
        <dbReference type="ARBA" id="ARBA00004556"/>
    </source>
</evidence>
<reference evidence="4 6" key="2">
    <citation type="journal article" date="2011" name="PLoS Biol.">
        <title>Modernizing reference genome assemblies.</title>
        <authorList>
            <person name="Church D.M."/>
            <person name="Schneider V.A."/>
            <person name="Graves T."/>
            <person name="Auger K."/>
            <person name="Cunningham F."/>
            <person name="Bouk N."/>
            <person name="Chen H.C."/>
            <person name="Agarwala R."/>
            <person name="McLaren W.M."/>
            <person name="Ritchie G.R."/>
            <person name="Albracht D."/>
            <person name="Kremitzki M."/>
            <person name="Rock S."/>
            <person name="Kotkiewicz H."/>
            <person name="Kremitzki C."/>
            <person name="Wollam A."/>
            <person name="Trani L."/>
            <person name="Fulton L."/>
            <person name="Fulton R."/>
            <person name="Matthews L."/>
            <person name="Whitehead S."/>
            <person name="Chow W."/>
            <person name="Torrance J."/>
            <person name="Dunn M."/>
            <person name="Harden G."/>
            <person name="Threadgold G."/>
            <person name="Wood J."/>
            <person name="Collins J."/>
            <person name="Heath P."/>
            <person name="Griffiths G."/>
            <person name="Pelan S."/>
            <person name="Grafham D."/>
            <person name="Eichler E.E."/>
            <person name="Weinstock G."/>
            <person name="Mardis E.R."/>
            <person name="Wilson R.K."/>
            <person name="Howe K."/>
            <person name="Flicek P."/>
            <person name="Hubbard T."/>
        </authorList>
    </citation>
    <scope>NUCLEOTIDE SEQUENCE [LARGE SCALE GENOMIC DNA]</scope>
    <source>
        <strain evidence="4 6">C57BL/6J</strain>
    </source>
</reference>
<evidence type="ECO:0000256" key="2">
    <source>
        <dbReference type="ARBA" id="ARBA00022490"/>
    </source>
</evidence>
<dbReference type="FunFam" id="3.30.40.10:FF:000018">
    <property type="entry name" value="Synaptotagmin-like 5, isoform CRA_a"/>
    <property type="match status" value="1"/>
</dbReference>
<dbReference type="InterPro" id="IPR041282">
    <property type="entry name" value="FYVE_2"/>
</dbReference>
<dbReference type="MGI" id="MGI:1933367">
    <property type="gene designation" value="Sytl3"/>
</dbReference>
<dbReference type="ExpressionAtlas" id="E0CYJ1">
    <property type="expression patterns" value="baseline and differential"/>
</dbReference>
<accession>E0CYJ1</accession>
<keyword evidence="2" id="KW-0963">Cytoplasm</keyword>
<evidence type="ECO:0000313" key="6">
    <source>
        <dbReference type="Proteomes" id="UP000000589"/>
    </source>
</evidence>
<evidence type="ECO:0000313" key="4">
    <source>
        <dbReference type="Ensembl" id="ENSMUSP00000124146.2"/>
    </source>
</evidence>
<name>E0CYJ1_MOUSE</name>
<dbReference type="GO" id="GO:0048471">
    <property type="term" value="C:perinuclear region of cytoplasm"/>
    <property type="evidence" value="ECO:0007669"/>
    <property type="project" value="UniProtKB-SubCell"/>
</dbReference>
<dbReference type="Ensembl" id="ENSMUST00000159394.8">
    <property type="protein sequence ID" value="ENSMUSP00000124146.2"/>
    <property type="gene ID" value="ENSMUSG00000041831.18"/>
</dbReference>
<reference evidence="4 6" key="1">
    <citation type="journal article" date="2009" name="PLoS Biol.">
        <title>Lineage-specific biology revealed by a finished genome assembly of the mouse.</title>
        <authorList>
            <consortium name="Mouse Genome Sequencing Consortium"/>
            <person name="Church D.M."/>
            <person name="Goodstadt L."/>
            <person name="Hillier L.W."/>
            <person name="Zody M.C."/>
            <person name="Goldstein S."/>
            <person name="She X."/>
            <person name="Bult C.J."/>
            <person name="Agarwala R."/>
            <person name="Cherry J.L."/>
            <person name="DiCuccio M."/>
            <person name="Hlavina W."/>
            <person name="Kapustin Y."/>
            <person name="Meric P."/>
            <person name="Maglott D."/>
            <person name="Birtle Z."/>
            <person name="Marques A.C."/>
            <person name="Graves T."/>
            <person name="Zhou S."/>
            <person name="Teague B."/>
            <person name="Potamousis K."/>
            <person name="Churas C."/>
            <person name="Place M."/>
            <person name="Herschleb J."/>
            <person name="Runnheim R."/>
            <person name="Forrest D."/>
            <person name="Amos-Landgraf J."/>
            <person name="Schwartz D.C."/>
            <person name="Cheng Z."/>
            <person name="Lindblad-Toh K."/>
            <person name="Eichler E.E."/>
            <person name="Ponting C.P."/>
        </authorList>
    </citation>
    <scope>NUCLEOTIDE SEQUENCE [LARGE SCALE GENOMIC DNA]</scope>
    <source>
        <strain evidence="4 6">C57BL/6J</strain>
    </source>
</reference>
<gene>
    <name evidence="4 5" type="primary">Sytl3</name>
</gene>
<reference evidence="4" key="4">
    <citation type="submission" date="2025-09" db="UniProtKB">
        <authorList>
            <consortium name="Ensembl"/>
        </authorList>
    </citation>
    <scope>IDENTIFICATION</scope>
    <source>
        <strain evidence="4">C57BL/6J</strain>
    </source>
</reference>
<evidence type="ECO:0000313" key="5">
    <source>
        <dbReference type="MGI" id="MGI:1933367"/>
    </source>
</evidence>
<dbReference type="SUPFAM" id="SSF57903">
    <property type="entry name" value="FYVE/PHD zinc finger"/>
    <property type="match status" value="1"/>
</dbReference>